<evidence type="ECO:0000259" key="5">
    <source>
        <dbReference type="Pfam" id="PF03925"/>
    </source>
</evidence>
<evidence type="ECO:0000313" key="8">
    <source>
        <dbReference type="Proteomes" id="UP001165393"/>
    </source>
</evidence>
<proteinExistence type="inferred from homology"/>
<dbReference type="InterPro" id="IPR010985">
    <property type="entry name" value="Ribbon_hlx_hlx"/>
</dbReference>
<organism evidence="7 8">
    <name type="scientific">Echinimonas agarilytica</name>
    <dbReference type="NCBI Taxonomy" id="1215918"/>
    <lineage>
        <taxon>Bacteria</taxon>
        <taxon>Pseudomonadati</taxon>
        <taxon>Pseudomonadota</taxon>
        <taxon>Gammaproteobacteria</taxon>
        <taxon>Alteromonadales</taxon>
        <taxon>Echinimonadaceae</taxon>
        <taxon>Echinimonas</taxon>
    </lineage>
</organism>
<dbReference type="Gene3D" id="1.20.1380.10">
    <property type="entry name" value="Replication modulator SeqA, C-terminal DNA-binding domain"/>
    <property type="match status" value="1"/>
</dbReference>
<keyword evidence="8" id="KW-1185">Reference proteome</keyword>
<dbReference type="PIRSF" id="PIRSF019401">
    <property type="entry name" value="SeqA"/>
    <property type="match status" value="1"/>
</dbReference>
<dbReference type="Pfam" id="PF17206">
    <property type="entry name" value="SeqA_N"/>
    <property type="match status" value="1"/>
</dbReference>
<gene>
    <name evidence="7" type="primary">seqA</name>
    <name evidence="7" type="ORF">NAF29_14125</name>
</gene>
<reference evidence="7 8" key="1">
    <citation type="journal article" date="2013" name="Antonie Van Leeuwenhoek">
        <title>Echinimonas agarilytica gen. nov., sp. nov., a new gammaproteobacterium isolated from the sea urchin Strongylocentrotus intermedius.</title>
        <authorList>
            <person name="Nedashkovskaya O.I."/>
            <person name="Stenkova A.M."/>
            <person name="Zhukova N.V."/>
            <person name="Van Trappen S."/>
            <person name="Lee J.S."/>
            <person name="Kim S.B."/>
        </authorList>
    </citation>
    <scope>NUCLEOTIDE SEQUENCE [LARGE SCALE GENOMIC DNA]</scope>
    <source>
        <strain evidence="7 8">KMM 6351</strain>
    </source>
</reference>
<dbReference type="SUPFAM" id="SSF47598">
    <property type="entry name" value="Ribbon-helix-helix"/>
    <property type="match status" value="1"/>
</dbReference>
<dbReference type="InterPro" id="IPR036835">
    <property type="entry name" value="SeqA_DNA-bd_C_sf"/>
</dbReference>
<sequence>MKIIEVDDDLYQFIASQTQHIGESASDILRRLLQVDKSNISESVTAAEPTAVQEPEAVIEEETPQQSIANITPIDAQQLPSAEILAAQKGAVGRFLLILSALHHQFSDNFNVVNDIRGRDRLYFATSKEQLLAAGSSTNPKSIEGSEYWVVTNNNTHKKRAILIEVCERLGLDADIKERLTKSL</sequence>
<evidence type="ECO:0000259" key="6">
    <source>
        <dbReference type="Pfam" id="PF17206"/>
    </source>
</evidence>
<dbReference type="RefSeq" id="WP_251262270.1">
    <property type="nucleotide sequence ID" value="NZ_JAMQGP010000007.1"/>
</dbReference>
<name>A0AA41W909_9GAMM</name>
<evidence type="ECO:0000313" key="7">
    <source>
        <dbReference type="EMBL" id="MCM2680792.1"/>
    </source>
</evidence>
<dbReference type="InterPro" id="IPR033761">
    <property type="entry name" value="SeqA_N"/>
</dbReference>
<dbReference type="InterPro" id="IPR013321">
    <property type="entry name" value="Arc_rbn_hlx_hlx"/>
</dbReference>
<accession>A0AA41W909</accession>
<dbReference type="GO" id="GO:0006355">
    <property type="term" value="P:regulation of DNA-templated transcription"/>
    <property type="evidence" value="ECO:0007669"/>
    <property type="project" value="InterPro"/>
</dbReference>
<comment type="similarity">
    <text evidence="4">Belongs to the SeqA family.</text>
</comment>
<evidence type="ECO:0000256" key="2">
    <source>
        <dbReference type="ARBA" id="ARBA00022880"/>
    </source>
</evidence>
<comment type="caution">
    <text evidence="7">The sequence shown here is derived from an EMBL/GenBank/DDBJ whole genome shotgun (WGS) entry which is preliminary data.</text>
</comment>
<dbReference type="NCBIfam" id="NF008389">
    <property type="entry name" value="PRK11187.1"/>
    <property type="match status" value="1"/>
</dbReference>
<evidence type="ECO:0000256" key="4">
    <source>
        <dbReference type="PIRNR" id="PIRNR019401"/>
    </source>
</evidence>
<feature type="domain" description="Negative modulator of initiation of replication SeqA N-terminal" evidence="6">
    <location>
        <begin position="1"/>
        <end position="34"/>
    </location>
</feature>
<dbReference type="AlphaFoldDB" id="A0AA41W909"/>
<dbReference type="EMBL" id="JAMQGP010000007">
    <property type="protein sequence ID" value="MCM2680792.1"/>
    <property type="molecule type" value="Genomic_DNA"/>
</dbReference>
<keyword evidence="2 4" id="KW-0236">DNA replication inhibitor</keyword>
<keyword evidence="1 4" id="KW-0963">Cytoplasm</keyword>
<comment type="subcellular location">
    <subcellularLocation>
        <location evidence="4">Cytoplasm</location>
    </subcellularLocation>
</comment>
<dbReference type="SUPFAM" id="SSF82808">
    <property type="entry name" value="Replication modulator SeqA, C-terminal DNA-binding domain"/>
    <property type="match status" value="1"/>
</dbReference>
<dbReference type="InterPro" id="IPR005621">
    <property type="entry name" value="SeqA"/>
</dbReference>
<dbReference type="Proteomes" id="UP001165393">
    <property type="component" value="Unassembled WGS sequence"/>
</dbReference>
<dbReference type="GO" id="GO:0003677">
    <property type="term" value="F:DNA binding"/>
    <property type="evidence" value="ECO:0007669"/>
    <property type="project" value="UniProtKB-KW"/>
</dbReference>
<comment type="function">
    <text evidence="4">Negative regulator of replication initiation, which contributes to regulation of DNA replication and ensures that replication initiation occurs exactly once per chromosome per cell cycle. Binds to pairs of hemimethylated GATC sequences in the oriC region, thus preventing assembly of replication proteins and re-initiation at newly replicated origins. Repression is relieved when the region becomes fully methylated.</text>
</comment>
<dbReference type="Gene3D" id="1.10.1220.10">
    <property type="entry name" value="Met repressor-like"/>
    <property type="match status" value="1"/>
</dbReference>
<evidence type="ECO:0000256" key="3">
    <source>
        <dbReference type="ARBA" id="ARBA00023125"/>
    </source>
</evidence>
<keyword evidence="3 4" id="KW-0238">DNA-binding</keyword>
<dbReference type="GO" id="GO:0005737">
    <property type="term" value="C:cytoplasm"/>
    <property type="evidence" value="ECO:0007669"/>
    <property type="project" value="UniProtKB-SubCell"/>
</dbReference>
<dbReference type="GO" id="GO:0032297">
    <property type="term" value="P:negative regulation of DNA-templated DNA replication initiation"/>
    <property type="evidence" value="ECO:0007669"/>
    <property type="project" value="InterPro"/>
</dbReference>
<feature type="domain" description="Replication modulator SeqA C-terminal DNA-binding" evidence="5">
    <location>
        <begin position="78"/>
        <end position="181"/>
    </location>
</feature>
<dbReference type="InterPro" id="IPR026577">
    <property type="entry name" value="SeqA_DNA-bd_C"/>
</dbReference>
<evidence type="ECO:0000256" key="1">
    <source>
        <dbReference type="ARBA" id="ARBA00022490"/>
    </source>
</evidence>
<dbReference type="Pfam" id="PF03925">
    <property type="entry name" value="SeqA"/>
    <property type="match status" value="1"/>
</dbReference>
<protein>
    <recommendedName>
        <fullName evidence="4">Negative modulator of initiation of replication</fullName>
    </recommendedName>
</protein>